<sequence length="588" mass="64741">MIAVCAIFVSLPLAIRGNSCGHDFDFHLQSWLAVVQHWHQATIYPHWVEAANYGAGEPRFVFYPPLTWMLGALLSIVMPWAAVPGVFTFSVMAGCGLSMYQLARRWLPPNAAALAGCAYVLNPYALFVAYERTAYGELAAGIWLPLIVLYGTRSGTAYLGSETLGSETLGSETWGAETERSRTRNVVALALAIAAVWLTNAPAAVMSCYTLAAIILWKSIRLRRWQPILDSAIALLLGLGLASFYLVPAAYERRWVDIARAIGPGMRVQDSFLFARTGESFHDQVLRTASWIFVSMLVTIAAAGLFAGKRQSPRRFLWPLYATAALLLALQLPWSQFIWTHAPELKFLQFPWRWSLVLSIPFALSLGAAALPPNRNQLKSRFVLQKILTLVAAIALVSTSTWLFWQRCDEEDVVSAQLTLWPGGSGFEGTDEYTPLGVDNSIIQQSLPPIRILNAADAETGVPPASDEQANPSYTIDPSSHVAGEFRIERWQTEDIAFSVRSAEPGFAVVRLMDYPAWVVRANDTVVIARPHRDDGLLTIPVQRGLTRIKITYSATPDVWLGRGLSAVSLAALLLLAGLRRKAEGRIS</sequence>
<feature type="transmembrane region" description="Helical" evidence="1">
    <location>
        <begin position="186"/>
        <end position="216"/>
    </location>
</feature>
<name>A0A2Z5FTC2_9BACT</name>
<feature type="transmembrane region" description="Helical" evidence="1">
    <location>
        <begin position="111"/>
        <end position="130"/>
    </location>
</feature>
<keyword evidence="1" id="KW-0812">Transmembrane</keyword>
<feature type="transmembrane region" description="Helical" evidence="1">
    <location>
        <begin position="560"/>
        <end position="579"/>
    </location>
</feature>
<evidence type="ECO:0000256" key="1">
    <source>
        <dbReference type="SAM" id="Phobius"/>
    </source>
</evidence>
<evidence type="ECO:0000313" key="3">
    <source>
        <dbReference type="Proteomes" id="UP000253606"/>
    </source>
</evidence>
<evidence type="ECO:0000313" key="2">
    <source>
        <dbReference type="EMBL" id="AXC09744.1"/>
    </source>
</evidence>
<organism evidence="2 3">
    <name type="scientific">Acidisarcina polymorpha</name>
    <dbReference type="NCBI Taxonomy" id="2211140"/>
    <lineage>
        <taxon>Bacteria</taxon>
        <taxon>Pseudomonadati</taxon>
        <taxon>Acidobacteriota</taxon>
        <taxon>Terriglobia</taxon>
        <taxon>Terriglobales</taxon>
        <taxon>Acidobacteriaceae</taxon>
        <taxon>Acidisarcina</taxon>
    </lineage>
</organism>
<feature type="transmembrane region" description="Helical" evidence="1">
    <location>
        <begin position="228"/>
        <end position="247"/>
    </location>
</feature>
<dbReference type="EMBL" id="CP030840">
    <property type="protein sequence ID" value="AXC09744.1"/>
    <property type="molecule type" value="Genomic_DNA"/>
</dbReference>
<feature type="transmembrane region" description="Helical" evidence="1">
    <location>
        <begin position="383"/>
        <end position="405"/>
    </location>
</feature>
<reference evidence="2 3" key="1">
    <citation type="journal article" date="2018" name="Front. Microbiol.">
        <title>Hydrolytic Capabilities as a Key to Environmental Success: Chitinolytic and Cellulolytic Acidobacteria From Acidic Sub-arctic Soils and Boreal Peatlands.</title>
        <authorList>
            <person name="Belova S.E."/>
            <person name="Ravin N.V."/>
            <person name="Pankratov T.A."/>
            <person name="Rakitin A.L."/>
            <person name="Ivanova A.A."/>
            <person name="Beletsky A.V."/>
            <person name="Mardanov A.V."/>
            <person name="Sinninghe Damste J.S."/>
            <person name="Dedysh S.N."/>
        </authorList>
    </citation>
    <scope>NUCLEOTIDE SEQUENCE [LARGE SCALE GENOMIC DNA]</scope>
    <source>
        <strain evidence="2 3">SBC82</strain>
    </source>
</reference>
<feature type="transmembrane region" description="Helical" evidence="1">
    <location>
        <begin position="289"/>
        <end position="308"/>
    </location>
</feature>
<accession>A0A2Z5FTC2</accession>
<gene>
    <name evidence="2" type="ORF">ACPOL_0363</name>
</gene>
<feature type="transmembrane region" description="Helical" evidence="1">
    <location>
        <begin position="68"/>
        <end position="99"/>
    </location>
</feature>
<dbReference type="Proteomes" id="UP000253606">
    <property type="component" value="Chromosome"/>
</dbReference>
<protein>
    <recommendedName>
        <fullName evidence="4">Membrane protein 6-pyruvoyl-tetrahydropterin synthase-related domain-containing protein</fullName>
    </recommendedName>
</protein>
<proteinExistence type="predicted"/>
<dbReference type="AlphaFoldDB" id="A0A2Z5FTC2"/>
<keyword evidence="1" id="KW-1133">Transmembrane helix</keyword>
<evidence type="ECO:0008006" key="4">
    <source>
        <dbReference type="Google" id="ProtNLM"/>
    </source>
</evidence>
<dbReference type="KEGG" id="abas:ACPOL_0363"/>
<keyword evidence="1" id="KW-0472">Membrane</keyword>
<feature type="transmembrane region" description="Helical" evidence="1">
    <location>
        <begin position="351"/>
        <end position="371"/>
    </location>
</feature>
<feature type="transmembrane region" description="Helical" evidence="1">
    <location>
        <begin position="320"/>
        <end position="339"/>
    </location>
</feature>
<keyword evidence="3" id="KW-1185">Reference proteome</keyword>